<keyword evidence="2 6" id="KW-0479">Metal-binding</keyword>
<keyword evidence="1 6" id="KW-0645">Protease</keyword>
<comment type="similarity">
    <text evidence="6">Belongs to the peptidase M3 family.</text>
</comment>
<keyword evidence="10" id="KW-1185">Reference proteome</keyword>
<evidence type="ECO:0000256" key="5">
    <source>
        <dbReference type="ARBA" id="ARBA00023049"/>
    </source>
</evidence>
<keyword evidence="5 6" id="KW-0482">Metalloprotease</keyword>
<evidence type="ECO:0000313" key="9">
    <source>
        <dbReference type="EMBL" id="MEP0866778.1"/>
    </source>
</evidence>
<evidence type="ECO:0000259" key="8">
    <source>
        <dbReference type="Pfam" id="PF08439"/>
    </source>
</evidence>
<name>A0ABV0JTI1_9CYAN</name>
<dbReference type="EMBL" id="JAMPKK010000051">
    <property type="protein sequence ID" value="MEP0866778.1"/>
    <property type="molecule type" value="Genomic_DNA"/>
</dbReference>
<comment type="cofactor">
    <cofactor evidence="6">
        <name>Zn(2+)</name>
        <dbReference type="ChEBI" id="CHEBI:29105"/>
    </cofactor>
    <text evidence="6">Binds 1 zinc ion.</text>
</comment>
<protein>
    <submittedName>
        <fullName evidence="9">M3 family metallopeptidase</fullName>
    </submittedName>
</protein>
<proteinExistence type="inferred from homology"/>
<dbReference type="InterPro" id="IPR001567">
    <property type="entry name" value="Pept_M3A_M3B_dom"/>
</dbReference>
<dbReference type="Proteomes" id="UP001442494">
    <property type="component" value="Unassembled WGS sequence"/>
</dbReference>
<evidence type="ECO:0000256" key="4">
    <source>
        <dbReference type="ARBA" id="ARBA00022833"/>
    </source>
</evidence>
<evidence type="ECO:0000256" key="1">
    <source>
        <dbReference type="ARBA" id="ARBA00022670"/>
    </source>
</evidence>
<evidence type="ECO:0000256" key="3">
    <source>
        <dbReference type="ARBA" id="ARBA00022801"/>
    </source>
</evidence>
<dbReference type="Pfam" id="PF01432">
    <property type="entry name" value="Peptidase_M3"/>
    <property type="match status" value="1"/>
</dbReference>
<dbReference type="Gene3D" id="1.10.1370.20">
    <property type="entry name" value="Oligoendopeptidase f, C-terminal domain"/>
    <property type="match status" value="1"/>
</dbReference>
<feature type="domain" description="Peptidase M3A/M3B catalytic" evidence="7">
    <location>
        <begin position="218"/>
        <end position="584"/>
    </location>
</feature>
<reference evidence="9 10" key="1">
    <citation type="submission" date="2022-04" db="EMBL/GenBank/DDBJ databases">
        <title>Positive selection, recombination, and allopatry shape intraspecific diversity of widespread and dominant cyanobacteria.</title>
        <authorList>
            <person name="Wei J."/>
            <person name="Shu W."/>
            <person name="Hu C."/>
        </authorList>
    </citation>
    <scope>NUCLEOTIDE SEQUENCE [LARGE SCALE GENOMIC DNA]</scope>
    <source>
        <strain evidence="9 10">GB2-A5</strain>
    </source>
</reference>
<dbReference type="Gene3D" id="1.20.140.70">
    <property type="entry name" value="Oligopeptidase f, N-terminal domain"/>
    <property type="match status" value="1"/>
</dbReference>
<feature type="domain" description="Oligopeptidase F N-terminal" evidence="8">
    <location>
        <begin position="127"/>
        <end position="185"/>
    </location>
</feature>
<accession>A0ABV0JTI1</accession>
<evidence type="ECO:0000256" key="6">
    <source>
        <dbReference type="RuleBase" id="RU003435"/>
    </source>
</evidence>
<dbReference type="PANTHER" id="PTHR11804">
    <property type="entry name" value="PROTEASE M3 THIMET OLIGOPEPTIDASE-RELATED"/>
    <property type="match status" value="1"/>
</dbReference>
<dbReference type="RefSeq" id="WP_190425055.1">
    <property type="nucleotide sequence ID" value="NZ_JAMPKK010000051.1"/>
</dbReference>
<dbReference type="InterPro" id="IPR045090">
    <property type="entry name" value="Pept_M3A_M3B"/>
</dbReference>
<comment type="caution">
    <text evidence="9">The sequence shown here is derived from an EMBL/GenBank/DDBJ whole genome shotgun (WGS) entry which is preliminary data.</text>
</comment>
<evidence type="ECO:0000313" key="10">
    <source>
        <dbReference type="Proteomes" id="UP001442494"/>
    </source>
</evidence>
<dbReference type="Pfam" id="PF08439">
    <property type="entry name" value="Peptidase_M3_N"/>
    <property type="match status" value="1"/>
</dbReference>
<evidence type="ECO:0000259" key="7">
    <source>
        <dbReference type="Pfam" id="PF01432"/>
    </source>
</evidence>
<dbReference type="PANTHER" id="PTHR11804:SF84">
    <property type="entry name" value="SACCHAROLYSIN"/>
    <property type="match status" value="1"/>
</dbReference>
<organism evidence="9 10">
    <name type="scientific">Funiculus sociatus GB2-A5</name>
    <dbReference type="NCBI Taxonomy" id="2933946"/>
    <lineage>
        <taxon>Bacteria</taxon>
        <taxon>Bacillati</taxon>
        <taxon>Cyanobacteriota</taxon>
        <taxon>Cyanophyceae</taxon>
        <taxon>Coleofasciculales</taxon>
        <taxon>Coleofasciculaceae</taxon>
        <taxon>Funiculus</taxon>
    </lineage>
</organism>
<keyword evidence="4 6" id="KW-0862">Zinc</keyword>
<dbReference type="SUPFAM" id="SSF55486">
    <property type="entry name" value="Metalloproteases ('zincins'), catalytic domain"/>
    <property type="match status" value="1"/>
</dbReference>
<dbReference type="InterPro" id="IPR042088">
    <property type="entry name" value="OligoPept_F_C"/>
</dbReference>
<dbReference type="InterPro" id="IPR013647">
    <property type="entry name" value="OligopepF_N_dom"/>
</dbReference>
<gene>
    <name evidence="9" type="ORF">NDI37_20190</name>
</gene>
<evidence type="ECO:0000256" key="2">
    <source>
        <dbReference type="ARBA" id="ARBA00022723"/>
    </source>
</evidence>
<keyword evidence="3 6" id="KW-0378">Hydrolase</keyword>
<sequence length="611" mass="70140">MQSSSNANESKALTTLDQLDSPQEWNLCDLYKGFDDPHLAQDLQVLQHDASQFRQNYRGKVSFLTPEELGQCLQQLEALAEKSGYLYAFPSLVFSADTRNNEAKQFLDKVREALTGIENQLLFFDLELQDLDAAKFSELQTSAALSTYSHYLDRIAQYRPHKLSEEVEQTRNQDSLTGRQAFIQLRSIHLGEQEYEPVTTPEGKTSDTEAELGALLFHPSAEVRYNAYRSVRKVMQQHNLLYGYILNTVTQDHRLESQMRSHASTLYKQLLADEVSEAVFRAIMEGTRSRFDLFQRYYQLKAKSLNQEIRICDIYAPWTDGDDQAAPIEYKNGVETLLSALEQFDINYARRAEEFFVKNWVDAKVRPGKRGGAFCSYTHGKHSYLLLSYTEDYNSLFTLAHEMGHGLHFAWIGDRQTYFNSNPPMVLAEIASTFNELLLLDYLLKTAGDDEKLKRSLITRQLEDQLNLLFRQSTISRLELAIHERAVQGSFDHTFVNEKWTELYRELCGDTVEILPEHQYDWARIGHIYFKPFYCYQYTASNIVSLACYQKYLQVGKDFIPGYLDLLAAGGSMNQVEALRKYVGIDIEDPATISGALTYVEGLLDQLQATL</sequence>